<accession>X6NCZ0</accession>
<evidence type="ECO:0000256" key="1">
    <source>
        <dbReference type="PROSITE-ProRule" id="PRU00339"/>
    </source>
</evidence>
<dbReference type="PROSITE" id="PS50005">
    <property type="entry name" value="TPR"/>
    <property type="match status" value="1"/>
</dbReference>
<evidence type="ECO:0000313" key="3">
    <source>
        <dbReference type="EMBL" id="ETO23639.1"/>
    </source>
</evidence>
<protein>
    <submittedName>
        <fullName evidence="3">Uncharacterized protein</fullName>
    </submittedName>
</protein>
<feature type="non-terminal residue" evidence="3">
    <location>
        <position position="1"/>
    </location>
</feature>
<keyword evidence="4" id="KW-1185">Reference proteome</keyword>
<name>X6NCZ0_RETFI</name>
<reference evidence="3 4" key="1">
    <citation type="journal article" date="2013" name="Curr. Biol.">
        <title>The Genome of the Foraminiferan Reticulomyxa filosa.</title>
        <authorList>
            <person name="Glockner G."/>
            <person name="Hulsmann N."/>
            <person name="Schleicher M."/>
            <person name="Noegel A.A."/>
            <person name="Eichinger L."/>
            <person name="Gallinger C."/>
            <person name="Pawlowski J."/>
            <person name="Sierra R."/>
            <person name="Euteneuer U."/>
            <person name="Pillet L."/>
            <person name="Moustafa A."/>
            <person name="Platzer M."/>
            <person name="Groth M."/>
            <person name="Szafranski K."/>
            <person name="Schliwa M."/>
        </authorList>
    </citation>
    <scope>NUCLEOTIDE SEQUENCE [LARGE SCALE GENOMIC DNA]</scope>
</reference>
<feature type="transmembrane region" description="Helical" evidence="2">
    <location>
        <begin position="17"/>
        <end position="36"/>
    </location>
</feature>
<comment type="caution">
    <text evidence="3">The sequence shown here is derived from an EMBL/GenBank/DDBJ whole genome shotgun (WGS) entry which is preliminary data.</text>
</comment>
<evidence type="ECO:0000313" key="4">
    <source>
        <dbReference type="Proteomes" id="UP000023152"/>
    </source>
</evidence>
<evidence type="ECO:0000256" key="2">
    <source>
        <dbReference type="SAM" id="Phobius"/>
    </source>
</evidence>
<dbReference type="InterPro" id="IPR011990">
    <property type="entry name" value="TPR-like_helical_dom_sf"/>
</dbReference>
<dbReference type="Proteomes" id="UP000023152">
    <property type="component" value="Unassembled WGS sequence"/>
</dbReference>
<keyword evidence="2" id="KW-0472">Membrane</keyword>
<dbReference type="EMBL" id="ASPP01009792">
    <property type="protein sequence ID" value="ETO23639.1"/>
    <property type="molecule type" value="Genomic_DNA"/>
</dbReference>
<dbReference type="SUPFAM" id="SSF48452">
    <property type="entry name" value="TPR-like"/>
    <property type="match status" value="1"/>
</dbReference>
<dbReference type="SMART" id="SM00028">
    <property type="entry name" value="TPR"/>
    <property type="match status" value="1"/>
</dbReference>
<organism evidence="3 4">
    <name type="scientific">Reticulomyxa filosa</name>
    <dbReference type="NCBI Taxonomy" id="46433"/>
    <lineage>
        <taxon>Eukaryota</taxon>
        <taxon>Sar</taxon>
        <taxon>Rhizaria</taxon>
        <taxon>Retaria</taxon>
        <taxon>Foraminifera</taxon>
        <taxon>Monothalamids</taxon>
        <taxon>Reticulomyxidae</taxon>
        <taxon>Reticulomyxa</taxon>
    </lineage>
</organism>
<dbReference type="Gene3D" id="1.25.40.10">
    <property type="entry name" value="Tetratricopeptide repeat domain"/>
    <property type="match status" value="1"/>
</dbReference>
<dbReference type="Pfam" id="PF00515">
    <property type="entry name" value="TPR_1"/>
    <property type="match status" value="1"/>
</dbReference>
<sequence length="139" mass="16615">FKEQTKKYLFKGYQNNYNIYLILLVLAIILPLHKAIPVRWNKEITLLYNDLGNSYYKNGQWDNAIENYENALKHGLMMTSRHDNKKICNEIIENNKKALEIRLNIFGTNHLAVAWLYNNLENSYYLNDKSIEHMKKLYK</sequence>
<gene>
    <name evidence="3" type="ORF">RFI_13536</name>
</gene>
<dbReference type="AlphaFoldDB" id="X6NCZ0"/>
<feature type="repeat" description="TPR" evidence="1">
    <location>
        <begin position="45"/>
        <end position="78"/>
    </location>
</feature>
<keyword evidence="2" id="KW-1133">Transmembrane helix</keyword>
<dbReference type="InterPro" id="IPR019734">
    <property type="entry name" value="TPR_rpt"/>
</dbReference>
<keyword evidence="1" id="KW-0802">TPR repeat</keyword>
<keyword evidence="2" id="KW-0812">Transmembrane</keyword>
<proteinExistence type="predicted"/>